<dbReference type="EMBL" id="BMAR01000024">
    <property type="protein sequence ID" value="GFR48609.1"/>
    <property type="molecule type" value="Genomic_DNA"/>
</dbReference>
<proteinExistence type="predicted"/>
<organism evidence="1 2">
    <name type="scientific">Astrephomene gubernaculifera</name>
    <dbReference type="NCBI Taxonomy" id="47775"/>
    <lineage>
        <taxon>Eukaryota</taxon>
        <taxon>Viridiplantae</taxon>
        <taxon>Chlorophyta</taxon>
        <taxon>core chlorophytes</taxon>
        <taxon>Chlorophyceae</taxon>
        <taxon>CS clade</taxon>
        <taxon>Chlamydomonadales</taxon>
        <taxon>Astrephomenaceae</taxon>
        <taxon>Astrephomene</taxon>
    </lineage>
</organism>
<evidence type="ECO:0000313" key="2">
    <source>
        <dbReference type="Proteomes" id="UP001054857"/>
    </source>
</evidence>
<accession>A0AAD3DX06</accession>
<reference evidence="1 2" key="1">
    <citation type="journal article" date="2021" name="Sci. Rep.">
        <title>Genome sequencing of the multicellular alga Astrephomene provides insights into convergent evolution of germ-soma differentiation.</title>
        <authorList>
            <person name="Yamashita S."/>
            <person name="Yamamoto K."/>
            <person name="Matsuzaki R."/>
            <person name="Suzuki S."/>
            <person name="Yamaguchi H."/>
            <person name="Hirooka S."/>
            <person name="Minakuchi Y."/>
            <person name="Miyagishima S."/>
            <person name="Kawachi M."/>
            <person name="Toyoda A."/>
            <person name="Nozaki H."/>
        </authorList>
    </citation>
    <scope>NUCLEOTIDE SEQUENCE [LARGE SCALE GENOMIC DNA]</scope>
    <source>
        <strain evidence="1 2">NIES-4017</strain>
    </source>
</reference>
<feature type="non-terminal residue" evidence="1">
    <location>
        <position position="1"/>
    </location>
</feature>
<evidence type="ECO:0000313" key="1">
    <source>
        <dbReference type="EMBL" id="GFR48609.1"/>
    </source>
</evidence>
<gene>
    <name evidence="1" type="ORF">Agub_g10520</name>
</gene>
<sequence>MRGASLIGGGCLLKRAPRPAALAPFAWTASQRPSTSAQQRLLTFTHAAREDRACNAQQSLTVEQVLAELRRAHGTNELQPNVEAVVSGRGKHLGIAVTWSLRWTAGGSFLEEIRGPQMSFKWGYDGREGSGCWEVDSSGLVREMECDEHEAVLLAAYLRSGCWLQPGLLGRRLEV</sequence>
<comment type="caution">
    <text evidence="1">The sequence shown here is derived from an EMBL/GenBank/DDBJ whole genome shotgun (WGS) entry which is preliminary data.</text>
</comment>
<dbReference type="AlphaFoldDB" id="A0AAD3DX06"/>
<dbReference type="Proteomes" id="UP001054857">
    <property type="component" value="Unassembled WGS sequence"/>
</dbReference>
<keyword evidence="2" id="KW-1185">Reference proteome</keyword>
<name>A0AAD3DX06_9CHLO</name>
<protein>
    <submittedName>
        <fullName evidence="1">Uncharacterized protein</fullName>
    </submittedName>
</protein>